<comment type="caution">
    <text evidence="1">The sequence shown here is derived from an EMBL/GenBank/DDBJ whole genome shotgun (WGS) entry which is preliminary data.</text>
</comment>
<proteinExistence type="predicted"/>
<dbReference type="AlphaFoldDB" id="A0A1F5YUP6"/>
<protein>
    <submittedName>
        <fullName evidence="1">Uncharacterized protein</fullName>
    </submittedName>
</protein>
<reference evidence="1 2" key="1">
    <citation type="journal article" date="2016" name="Nat. Commun.">
        <title>Thousands of microbial genomes shed light on interconnected biogeochemical processes in an aquifer system.</title>
        <authorList>
            <person name="Anantharaman K."/>
            <person name="Brown C.T."/>
            <person name="Hug L.A."/>
            <person name="Sharon I."/>
            <person name="Castelle C.J."/>
            <person name="Probst A.J."/>
            <person name="Thomas B.C."/>
            <person name="Singh A."/>
            <person name="Wilkins M.J."/>
            <person name="Karaoz U."/>
            <person name="Brodie E.L."/>
            <person name="Williams K.H."/>
            <person name="Hubbard S.S."/>
            <person name="Banfield J.F."/>
        </authorList>
    </citation>
    <scope>NUCLEOTIDE SEQUENCE [LARGE SCALE GENOMIC DNA]</scope>
</reference>
<organism evidence="1 2">
    <name type="scientific">Candidatus Gottesmanbacteria bacterium RBG_16_37_8</name>
    <dbReference type="NCBI Taxonomy" id="1798371"/>
    <lineage>
        <taxon>Bacteria</taxon>
        <taxon>Candidatus Gottesmaniibacteriota</taxon>
    </lineage>
</organism>
<sequence>MKKVDISTKDIEQFAGKWIVIDPVKDKIIAVGETLEDIASLVTHTTNQKVPPVGEAPFSFLVPRKDEGPYVLWIKSL</sequence>
<dbReference type="EMBL" id="MFJA01000011">
    <property type="protein sequence ID" value="OGG03930.1"/>
    <property type="molecule type" value="Genomic_DNA"/>
</dbReference>
<evidence type="ECO:0000313" key="2">
    <source>
        <dbReference type="Proteomes" id="UP000176665"/>
    </source>
</evidence>
<dbReference type="STRING" id="1798371.A2W14_05690"/>
<accession>A0A1F5YUP6</accession>
<name>A0A1F5YUP6_9BACT</name>
<evidence type="ECO:0000313" key="1">
    <source>
        <dbReference type="EMBL" id="OGG03930.1"/>
    </source>
</evidence>
<gene>
    <name evidence="1" type="ORF">A2W14_05690</name>
</gene>
<dbReference type="Proteomes" id="UP000176665">
    <property type="component" value="Unassembled WGS sequence"/>
</dbReference>